<organism evidence="1 2">
    <name type="scientific">Amycolatopsis azurea DSM 43854</name>
    <dbReference type="NCBI Taxonomy" id="1238180"/>
    <lineage>
        <taxon>Bacteria</taxon>
        <taxon>Bacillati</taxon>
        <taxon>Actinomycetota</taxon>
        <taxon>Actinomycetes</taxon>
        <taxon>Pseudonocardiales</taxon>
        <taxon>Pseudonocardiaceae</taxon>
        <taxon>Amycolatopsis</taxon>
    </lineage>
</organism>
<gene>
    <name evidence="1" type="ORF">C791_7143</name>
</gene>
<proteinExistence type="predicted"/>
<evidence type="ECO:0000313" key="2">
    <source>
        <dbReference type="Proteomes" id="UP000014137"/>
    </source>
</evidence>
<dbReference type="Proteomes" id="UP000014137">
    <property type="component" value="Unassembled WGS sequence"/>
</dbReference>
<evidence type="ECO:0000313" key="1">
    <source>
        <dbReference type="EMBL" id="EMD23493.1"/>
    </source>
</evidence>
<dbReference type="PATRIC" id="fig|1238180.3.peg.6747"/>
<protein>
    <submittedName>
        <fullName evidence="1">Uncharacterized protein</fullName>
    </submittedName>
</protein>
<comment type="caution">
    <text evidence="1">The sequence shown here is derived from an EMBL/GenBank/DDBJ whole genome shotgun (WGS) entry which is preliminary data.</text>
</comment>
<name>M2PGK5_9PSEU</name>
<reference evidence="1 2" key="1">
    <citation type="submission" date="2012-10" db="EMBL/GenBank/DDBJ databases">
        <title>Genome assembly of Amycolatopsis azurea DSM 43854.</title>
        <authorList>
            <person name="Khatri I."/>
            <person name="Kaur I."/>
            <person name="Subramanian S."/>
            <person name="Mayilraj S."/>
        </authorList>
    </citation>
    <scope>NUCLEOTIDE SEQUENCE [LARGE SCALE GENOMIC DNA]</scope>
    <source>
        <strain evidence="1 2">DSM 43854</strain>
    </source>
</reference>
<dbReference type="AlphaFoldDB" id="M2PGK5"/>
<accession>M2PGK5</accession>
<sequence length="37" mass="4088">MFNNFYAGPQGPLVDIVTKPTWAAVTATENVRALTRH</sequence>
<dbReference type="EMBL" id="ANMG01000073">
    <property type="protein sequence ID" value="EMD23493.1"/>
    <property type="molecule type" value="Genomic_DNA"/>
</dbReference>